<evidence type="ECO:0000313" key="9">
    <source>
        <dbReference type="EMBL" id="CAR66531.1"/>
    </source>
</evidence>
<comment type="subcellular location">
    <subcellularLocation>
        <location evidence="1">Cell surface</location>
    </subcellularLocation>
    <subcellularLocation>
        <location evidence="2">Secreted</location>
    </subcellularLocation>
</comment>
<keyword evidence="6" id="KW-0843">Virulence</keyword>
<proteinExistence type="inferred from homology"/>
<dbReference type="EMBL" id="FM211043">
    <property type="protein sequence ID" value="CAR66531.1"/>
    <property type="molecule type" value="Genomic_DNA"/>
</dbReference>
<gene>
    <name evidence="9" type="primary">sctF</name>
    <name evidence="8" type="ordered locus">PAU_01035</name>
    <name evidence="9" type="ORF">PA-RVA1-4450</name>
</gene>
<evidence type="ECO:0000256" key="3">
    <source>
        <dbReference type="ARBA" id="ARBA00022448"/>
    </source>
</evidence>
<evidence type="ECO:0000256" key="2">
    <source>
        <dbReference type="ARBA" id="ARBA00004613"/>
    </source>
</evidence>
<dbReference type="InterPro" id="IPR037203">
    <property type="entry name" value="T3SS_needle-like_sf"/>
</dbReference>
<sequence length="107" mass="11766">MLSKLQLQYLMQQKETIMSGADASTKIFTSAETVNTLDKVANQLSTQANAANKNVNDAITALKDGPDNPALLAELQHTINKWSVIYNINSTVTRSMKDLMQGILQKI</sequence>
<accession>B6VK51</accession>
<dbReference type="GO" id="GO:0009986">
    <property type="term" value="C:cell surface"/>
    <property type="evidence" value="ECO:0007669"/>
    <property type="project" value="UniProtKB-SubCell"/>
</dbReference>
<dbReference type="Pfam" id="PF09392">
    <property type="entry name" value="T3SS_needle_F"/>
    <property type="match status" value="1"/>
</dbReference>
<evidence type="ECO:0000256" key="5">
    <source>
        <dbReference type="ARBA" id="ARBA00022927"/>
    </source>
</evidence>
<dbReference type="Gene3D" id="1.20.58.90">
    <property type="match status" value="1"/>
</dbReference>
<name>B6VK51_PHOAA</name>
<dbReference type="NCBIfam" id="TIGR02105">
    <property type="entry name" value="III_needle"/>
    <property type="match status" value="1"/>
</dbReference>
<dbReference type="InterPro" id="IPR011841">
    <property type="entry name" value="T3SS_needle_YscF"/>
</dbReference>
<keyword evidence="5" id="KW-0653">Protein transport</keyword>
<dbReference type="SUPFAM" id="SSF140129">
    <property type="entry name" value="MxiH-like"/>
    <property type="match status" value="1"/>
</dbReference>
<keyword evidence="3" id="KW-0813">Transport</keyword>
<reference evidence="8" key="2">
    <citation type="submission" date="2008-05" db="EMBL/GenBank/DDBJ databases">
        <authorList>
            <person name="Crossman L.C."/>
        </authorList>
    </citation>
    <scope>NUCLEOTIDE SEQUENCE</scope>
    <source>
        <strain evidence="8">ATCC43949</strain>
    </source>
</reference>
<dbReference type="GO" id="GO:0005576">
    <property type="term" value="C:extracellular region"/>
    <property type="evidence" value="ECO:0007669"/>
    <property type="project" value="UniProtKB-SubCell"/>
</dbReference>
<dbReference type="GO" id="GO:0030257">
    <property type="term" value="C:type III protein secretion system complex"/>
    <property type="evidence" value="ECO:0007669"/>
    <property type="project" value="InterPro"/>
</dbReference>
<protein>
    <submittedName>
        <fullName evidence="9">Type iii secretion component protein sctf</fullName>
    </submittedName>
</protein>
<organism evidence="9">
    <name type="scientific">Photorhabdus asymbiotica subsp. asymbiotica (strain ATCC 43949 / 3105-77)</name>
    <name type="common">Xenorhabdus luminescens (strain 2)</name>
    <dbReference type="NCBI Taxonomy" id="553480"/>
    <lineage>
        <taxon>Bacteria</taxon>
        <taxon>Pseudomonadati</taxon>
        <taxon>Pseudomonadota</taxon>
        <taxon>Gammaproteobacteria</taxon>
        <taxon>Enterobacterales</taxon>
        <taxon>Morganellaceae</taxon>
        <taxon>Photorhabdus</taxon>
    </lineage>
</organism>
<reference evidence="8 10" key="4">
    <citation type="journal article" date="2009" name="BMC Genomics">
        <title>Comparative genomics of the emerging human pathogen Photorhabdus asymbiotica with the insect pathogen Photorhabdus luminescens.</title>
        <authorList>
            <person name="Wilkinson P."/>
            <person name="Waterfield N.R."/>
            <person name="Crossman L."/>
            <person name="Corton C."/>
            <person name="Sanchez-Contreras M."/>
            <person name="Vlisidou I."/>
            <person name="Barron A."/>
            <person name="Bignell A."/>
            <person name="Clark L."/>
            <person name="Ormond D."/>
            <person name="Mayho M."/>
            <person name="Bason N."/>
            <person name="Smith F."/>
            <person name="Simmonds M."/>
            <person name="Churcher C."/>
            <person name="Harris D."/>
            <person name="Thompson N.R."/>
            <person name="Quail M."/>
            <person name="Parkhill J."/>
            <person name="ffrench-Constant R.H."/>
        </authorList>
    </citation>
    <scope>NUCLEOTIDE SEQUENCE [LARGE SCALE GENOMIC DNA]</scope>
    <source>
        <strain evidence="10">ATCC 43949 / 3105-77</strain>
        <strain evidence="8">ATCC43949</strain>
    </source>
</reference>
<dbReference type="GO" id="GO:0030254">
    <property type="term" value="P:protein secretion by the type III secretion system"/>
    <property type="evidence" value="ECO:0007669"/>
    <property type="project" value="InterPro"/>
</dbReference>
<comment type="similarity">
    <text evidence="7">Belongs to the SctF family.</text>
</comment>
<accession>C7BPD7</accession>
<dbReference type="EMBL" id="FM162591">
    <property type="protein sequence ID" value="CAQ83127.1"/>
    <property type="molecule type" value="Genomic_DNA"/>
</dbReference>
<evidence type="ECO:0000256" key="6">
    <source>
        <dbReference type="ARBA" id="ARBA00023026"/>
    </source>
</evidence>
<reference evidence="9" key="1">
    <citation type="journal article" date="2008" name="Proc. Natl. Acad. Sci. U.S.A.">
        <title>Rapid virulence annotation (RVA): identification of virulence factors using a bacterial genome library and multiple invertebrate hosts.</title>
        <authorList>
            <person name="Waterfield N.R."/>
            <person name="Sanchez-Contreras M."/>
            <person name="Eleftherianos I."/>
            <person name="Dowling A."/>
            <person name="Wilkinson P."/>
            <person name="Parkhill J."/>
            <person name="Thomson N."/>
            <person name="Reynolds S.E."/>
            <person name="Bode H.B."/>
            <person name="Dorus S."/>
            <person name="Ffrench-Constant R.H."/>
        </authorList>
    </citation>
    <scope>NUCLEOTIDE SEQUENCE</scope>
    <source>
        <strain evidence="9">ATCC 43949</strain>
    </source>
</reference>
<dbReference type="Proteomes" id="UP000002747">
    <property type="component" value="Chromosome"/>
</dbReference>
<evidence type="ECO:0000313" key="10">
    <source>
        <dbReference type="Proteomes" id="UP000002747"/>
    </source>
</evidence>
<evidence type="ECO:0000256" key="4">
    <source>
        <dbReference type="ARBA" id="ARBA00022525"/>
    </source>
</evidence>
<dbReference type="KEGG" id="pay:PAU_01035"/>
<reference evidence="9" key="3">
    <citation type="submission" date="2008-09" db="EMBL/GenBank/DDBJ databases">
        <authorList>
            <person name="Thomson N.R."/>
        </authorList>
    </citation>
    <scope>NUCLEOTIDE SEQUENCE</scope>
    <source>
        <strain evidence="9">ATCC 43949</strain>
    </source>
</reference>
<evidence type="ECO:0000313" key="8">
    <source>
        <dbReference type="EMBL" id="CAQ83127.1"/>
    </source>
</evidence>
<evidence type="ECO:0000256" key="7">
    <source>
        <dbReference type="ARBA" id="ARBA00035658"/>
    </source>
</evidence>
<dbReference type="STRING" id="291112.PAU_01035"/>
<evidence type="ECO:0000256" key="1">
    <source>
        <dbReference type="ARBA" id="ARBA00004241"/>
    </source>
</evidence>
<dbReference type="InterPro" id="IPR021123">
    <property type="entry name" value="T3SS_needle-like"/>
</dbReference>
<dbReference type="AlphaFoldDB" id="B6VK51"/>
<dbReference type="eggNOG" id="ENOG5032Z0P">
    <property type="taxonomic scope" value="Bacteria"/>
</dbReference>
<keyword evidence="4" id="KW-0964">Secreted</keyword>